<dbReference type="EC" id="6.1.1.16" evidence="2"/>
<dbReference type="Gene3D" id="3.40.50.620">
    <property type="entry name" value="HUPs"/>
    <property type="match status" value="1"/>
</dbReference>
<evidence type="ECO:0000256" key="5">
    <source>
        <dbReference type="ARBA" id="ARBA00022741"/>
    </source>
</evidence>
<dbReference type="PANTHER" id="PTHR10890:SF3">
    <property type="entry name" value="CYSTEINE--TRNA LIGASE, CYTOPLASMIC"/>
    <property type="match status" value="1"/>
</dbReference>
<evidence type="ECO:0000256" key="10">
    <source>
        <dbReference type="ARBA" id="ARBA00031499"/>
    </source>
</evidence>
<comment type="cofactor">
    <cofactor evidence="1">
        <name>Zn(2+)</name>
        <dbReference type="ChEBI" id="CHEBI:29105"/>
    </cofactor>
</comment>
<comment type="caution">
    <text evidence="13">The sequence shown here is derived from an EMBL/GenBank/DDBJ whole genome shotgun (WGS) entry which is preliminary data.</text>
</comment>
<dbReference type="GO" id="GO:0006423">
    <property type="term" value="P:cysteinyl-tRNA aminoacylation"/>
    <property type="evidence" value="ECO:0007669"/>
    <property type="project" value="InterPro"/>
</dbReference>
<dbReference type="OrthoDB" id="438179at2759"/>
<keyword evidence="7" id="KW-0067">ATP-binding</keyword>
<keyword evidence="8" id="KW-0648">Protein biosynthesis</keyword>
<dbReference type="PRINTS" id="PR00983">
    <property type="entry name" value="TRNASYNTHCYS"/>
</dbReference>
<organism evidence="13 14">
    <name type="scientific">Ceratopteris richardii</name>
    <name type="common">Triangle waterfern</name>
    <dbReference type="NCBI Taxonomy" id="49495"/>
    <lineage>
        <taxon>Eukaryota</taxon>
        <taxon>Viridiplantae</taxon>
        <taxon>Streptophyta</taxon>
        <taxon>Embryophyta</taxon>
        <taxon>Tracheophyta</taxon>
        <taxon>Polypodiopsida</taxon>
        <taxon>Polypodiidae</taxon>
        <taxon>Polypodiales</taxon>
        <taxon>Pteridineae</taxon>
        <taxon>Pteridaceae</taxon>
        <taxon>Parkerioideae</taxon>
        <taxon>Ceratopteris</taxon>
    </lineage>
</organism>
<evidence type="ECO:0000313" key="14">
    <source>
        <dbReference type="Proteomes" id="UP000825935"/>
    </source>
</evidence>
<keyword evidence="14" id="KW-1185">Reference proteome</keyword>
<keyword evidence="3" id="KW-0436">Ligase</keyword>
<dbReference type="CDD" id="cd00672">
    <property type="entry name" value="CysRS_core"/>
    <property type="match status" value="1"/>
</dbReference>
<dbReference type="InterPro" id="IPR032678">
    <property type="entry name" value="tRNA-synt_1_cat_dom"/>
</dbReference>
<dbReference type="InterPro" id="IPR009080">
    <property type="entry name" value="tRNAsynth_Ia_anticodon-bd"/>
</dbReference>
<reference evidence="13" key="1">
    <citation type="submission" date="2021-08" db="EMBL/GenBank/DDBJ databases">
        <title>WGS assembly of Ceratopteris richardii.</title>
        <authorList>
            <person name="Marchant D.B."/>
            <person name="Chen G."/>
            <person name="Jenkins J."/>
            <person name="Shu S."/>
            <person name="Leebens-Mack J."/>
            <person name="Grimwood J."/>
            <person name="Schmutz J."/>
            <person name="Soltis P."/>
            <person name="Soltis D."/>
            <person name="Chen Z.-H."/>
        </authorList>
    </citation>
    <scope>NUCLEOTIDE SEQUENCE</scope>
    <source>
        <strain evidence="13">Whitten #5841</strain>
        <tissue evidence="13">Leaf</tissue>
    </source>
</reference>
<evidence type="ECO:0000256" key="7">
    <source>
        <dbReference type="ARBA" id="ARBA00022840"/>
    </source>
</evidence>
<dbReference type="GO" id="GO:0005524">
    <property type="term" value="F:ATP binding"/>
    <property type="evidence" value="ECO:0007669"/>
    <property type="project" value="UniProtKB-KW"/>
</dbReference>
<evidence type="ECO:0000256" key="8">
    <source>
        <dbReference type="ARBA" id="ARBA00022917"/>
    </source>
</evidence>
<evidence type="ECO:0000256" key="9">
    <source>
        <dbReference type="ARBA" id="ARBA00023146"/>
    </source>
</evidence>
<dbReference type="GO" id="GO:0005737">
    <property type="term" value="C:cytoplasm"/>
    <property type="evidence" value="ECO:0007669"/>
    <property type="project" value="TreeGrafter"/>
</dbReference>
<dbReference type="InterPro" id="IPR014729">
    <property type="entry name" value="Rossmann-like_a/b/a_fold"/>
</dbReference>
<dbReference type="OMA" id="FHNDMKS"/>
<keyword evidence="5" id="KW-0547">Nucleotide-binding</keyword>
<accession>A0A8T2RW75</accession>
<evidence type="ECO:0000256" key="3">
    <source>
        <dbReference type="ARBA" id="ARBA00022598"/>
    </source>
</evidence>
<evidence type="ECO:0000256" key="1">
    <source>
        <dbReference type="ARBA" id="ARBA00001947"/>
    </source>
</evidence>
<keyword evidence="6" id="KW-0862">Zinc</keyword>
<dbReference type="EMBL" id="CM035429">
    <property type="protein sequence ID" value="KAH7300831.1"/>
    <property type="molecule type" value="Genomic_DNA"/>
</dbReference>
<dbReference type="InterPro" id="IPR024909">
    <property type="entry name" value="Cys-tRNA/MSH_ligase"/>
</dbReference>
<evidence type="ECO:0000256" key="2">
    <source>
        <dbReference type="ARBA" id="ARBA00012832"/>
    </source>
</evidence>
<evidence type="ECO:0000256" key="4">
    <source>
        <dbReference type="ARBA" id="ARBA00022723"/>
    </source>
</evidence>
<dbReference type="SUPFAM" id="SSF52374">
    <property type="entry name" value="Nucleotidylyl transferase"/>
    <property type="match status" value="1"/>
</dbReference>
<feature type="coiled-coil region" evidence="11">
    <location>
        <begin position="653"/>
        <end position="692"/>
    </location>
</feature>
<sequence length="775" mass="88038">MVALDNGIAGIDRPTKGLRLHNTLHGSKERFFTRDGSRQITWYICGPTVYDSSHLGHARNYLSFDILRRVLEGYFHYNVLYIMNVTDVDDKIINTARRNHLLSKFLENVEDTTQVLAELVKAFEEERRKQDKKVEEAKLELCNATSARQRQDLENNLKQEELKSDKLSQAFASMKEKEAVLCKLSKEQGIEMLLEGGSAAVLASFLDNIQKAEVSDPAIFRAHAARYEEDFFDDMQALGVKPPSVVTRVTEYIDVIIRYIQKIMERGFAYAANNSVYFDTKAFMDAGHTYGKLNPSAVGSMGLSSESESDFLTKDKKNNIDFALWKASKPGEPFWESPWGNGRPGWHIECSAMASDIIGSVMDIHSGGQDLMFPHHDNELAQAEAYYDCSQWVNFFLHSGHLSIEGLKMSKSLKNFITIKEALKTYTARQLRFLFVYQAWDKPLNFSESVMKEALTKEKDLQNFFKIVKNYLRKAGMDGGTYSKGLKGPQWLTSDDKELLMALQIAESEVQERLEDNIDTGGALLALLSLASSVNSYIDKKRDESSRPILVRNSAEFITKMLVIFGLSHARDDEIGFGSDATTSTGSQEAILTPYLDAIAKFREDVRAAVKEDVDIKGKVMGIADRFRDYTMVDLGVRLEDTANGSIWEMVDAQTLRNLRDEKIREAQEAKCKSLQSKLDRKKKDLDKYESALEDPKNIFLKQKELYSVFDANGIPTHDIEGKELSKKARKDVEKRMKKAEEEHATIKRKLEAKEIDLDQIKCDIVTLEKQLNEF</sequence>
<dbReference type="PANTHER" id="PTHR10890">
    <property type="entry name" value="CYSTEINYL-TRNA SYNTHETASE"/>
    <property type="match status" value="1"/>
</dbReference>
<dbReference type="GO" id="GO:0004817">
    <property type="term" value="F:cysteine-tRNA ligase activity"/>
    <property type="evidence" value="ECO:0007669"/>
    <property type="project" value="UniProtKB-EC"/>
</dbReference>
<keyword evidence="4" id="KW-0479">Metal-binding</keyword>
<keyword evidence="11" id="KW-0175">Coiled coil</keyword>
<evidence type="ECO:0000256" key="6">
    <source>
        <dbReference type="ARBA" id="ARBA00022833"/>
    </source>
</evidence>
<feature type="coiled-coil region" evidence="11">
    <location>
        <begin position="723"/>
        <end position="771"/>
    </location>
</feature>
<dbReference type="Proteomes" id="UP000825935">
    <property type="component" value="Chromosome 24"/>
</dbReference>
<keyword evidence="9" id="KW-0030">Aminoacyl-tRNA synthetase</keyword>
<dbReference type="EMBL" id="CM035429">
    <property type="protein sequence ID" value="KAH7300829.1"/>
    <property type="molecule type" value="Genomic_DNA"/>
</dbReference>
<feature type="coiled-coil region" evidence="11">
    <location>
        <begin position="106"/>
        <end position="177"/>
    </location>
</feature>
<dbReference type="Pfam" id="PF01406">
    <property type="entry name" value="tRNA-synt_1e"/>
    <property type="match status" value="1"/>
</dbReference>
<dbReference type="AlphaFoldDB" id="A0A8T2RW75"/>
<dbReference type="HAMAP" id="MF_00041">
    <property type="entry name" value="Cys_tRNA_synth"/>
    <property type="match status" value="1"/>
</dbReference>
<protein>
    <recommendedName>
        <fullName evidence="2">cysteine--tRNA ligase</fullName>
        <ecNumber evidence="2">6.1.1.16</ecNumber>
    </recommendedName>
    <alternativeName>
        <fullName evidence="10">Cysteinyl-tRNA synthetase</fullName>
    </alternativeName>
</protein>
<name>A0A8T2RW75_CERRI</name>
<dbReference type="SUPFAM" id="SSF47323">
    <property type="entry name" value="Anticodon-binding domain of a subclass of class I aminoacyl-tRNA synthetases"/>
    <property type="match status" value="1"/>
</dbReference>
<gene>
    <name evidence="13" type="ORF">KP509_24G080700</name>
</gene>
<evidence type="ECO:0000259" key="12">
    <source>
        <dbReference type="Pfam" id="PF01406"/>
    </source>
</evidence>
<dbReference type="InterPro" id="IPR015803">
    <property type="entry name" value="Cys-tRNA-ligase"/>
</dbReference>
<dbReference type="NCBIfam" id="TIGR00435">
    <property type="entry name" value="cysS"/>
    <property type="match status" value="1"/>
</dbReference>
<evidence type="ECO:0000256" key="11">
    <source>
        <dbReference type="SAM" id="Coils"/>
    </source>
</evidence>
<evidence type="ECO:0000313" key="13">
    <source>
        <dbReference type="EMBL" id="KAH7300829.1"/>
    </source>
</evidence>
<feature type="domain" description="tRNA synthetases class I catalytic" evidence="12">
    <location>
        <begin position="37"/>
        <end position="454"/>
    </location>
</feature>
<dbReference type="GO" id="GO:0046872">
    <property type="term" value="F:metal ion binding"/>
    <property type="evidence" value="ECO:0007669"/>
    <property type="project" value="UniProtKB-KW"/>
</dbReference>
<proteinExistence type="inferred from homology"/>